<keyword evidence="1" id="KW-0808">Transferase</keyword>
<sequence>MGSMETGVPLKRASVIRSPPLAAGRSFFQRPRSRLARFLLFEKVDYLQWICTVAAFFFVVILFQAFLPGSISEKFPSRRSFDVDRGVVKSSFRELEFGDGIRFVPAKLLERFEREKKEVDSFLVASGRPMRRAGLRKPRLALVVGGLSPDAMQLQMVSIAAALKELGYGIEVFSFYDGSVHAVWRAIGIEVNILPVDMKQGFTIDWLDYSGVLVSAVQARLEPFKSIPVIWIIQDQSLAVRLSYYAKNGHSGILNQWKQVFSRTNVVVFTNYLLPIIFSAFDAGNYFVIPSSVPEAWMADNFLAVHNQSNLRINTNYSSEDFLIALVGSQFEYSGMWLEQALVLQGLTQLQNEFGFKNYSYPILKIGLLSGNSSNAYKMSLETIALNFGYPRGIVQQIDGSVDDCSFLGITDLVIYASFLEEQSFPPVLLQAMSLGKLVVAPDLDMINKYIVDGVNGFLYPKDNVGKLMRILHGAISKGELSPLAKQIASLGQRQARNLMVSETIQGYSWLLENILKFPSEISLPKAIGEIPSKMKEEWQWHLFANLSDMGNLNETNRKYGFFDKLVEWNQTDMEADTNTNSRLNESFSSINWEEEKRIETANARKRLEEEELKYRTDQPHGTWEEVYRSAKRADRAKNELHESDEKELERTGQPLCIYEPYFGEGTWPFLHNSSLYRGIGLLSKGQRPGAYDVDAPSRLSLLGNSYYRDTLGEFGAFFALANRIDRIHKNAWIGFQSWRVGARKESLSKKAEKALLESIEAQKHGDALYFWVRMDKDPRNPLQQDFWSFCDSINAGNCRFAVSKALRQMYGVTHDLDALPPMPKTGGTWSVMHSWALPTRSFLEFVMFSRMFIDALDAQMYEQHHQSSLCLLNLGKDRHCYTRVLELLINVWAYHSARQIIYVNPETGAMHEQHQLKRRRGKMWIKWFLFSTLKSMDEDLAEESDDSDHPNRRWLWPSTGEVFWQGIYDRERSMRHHQKEKRKQQSKDKIRRIRSRTRQKSLGNHHQKALLNLRESDIQLDLYLFLLILSLYDFVVVSHPMV</sequence>
<dbReference type="Proteomes" id="UP000775213">
    <property type="component" value="Unassembled WGS sequence"/>
</dbReference>
<dbReference type="SUPFAM" id="SSF53756">
    <property type="entry name" value="UDP-Glycosyltransferase/glycogen phosphorylase"/>
    <property type="match status" value="1"/>
</dbReference>
<name>A0AAV7H6V1_DENCH</name>
<dbReference type="PANTHER" id="PTHR46635:SF1">
    <property type="entry name" value="GLYCOSYL TRANSFERASE FAMILY 1 PROTEIN"/>
    <property type="match status" value="1"/>
</dbReference>
<organism evidence="4 5">
    <name type="scientific">Dendrobium chrysotoxum</name>
    <name type="common">Orchid</name>
    <dbReference type="NCBI Taxonomy" id="161865"/>
    <lineage>
        <taxon>Eukaryota</taxon>
        <taxon>Viridiplantae</taxon>
        <taxon>Streptophyta</taxon>
        <taxon>Embryophyta</taxon>
        <taxon>Tracheophyta</taxon>
        <taxon>Spermatophyta</taxon>
        <taxon>Magnoliopsida</taxon>
        <taxon>Liliopsida</taxon>
        <taxon>Asparagales</taxon>
        <taxon>Orchidaceae</taxon>
        <taxon>Epidendroideae</taxon>
        <taxon>Malaxideae</taxon>
        <taxon>Dendrobiinae</taxon>
        <taxon>Dendrobium</taxon>
    </lineage>
</organism>
<dbReference type="EMBL" id="JAGFBR010000007">
    <property type="protein sequence ID" value="KAH0464137.1"/>
    <property type="molecule type" value="Genomic_DNA"/>
</dbReference>
<protein>
    <recommendedName>
        <fullName evidence="3">Glycosyl transferase family 1 domain-containing protein</fullName>
    </recommendedName>
</protein>
<evidence type="ECO:0000313" key="4">
    <source>
        <dbReference type="EMBL" id="KAH0464137.1"/>
    </source>
</evidence>
<evidence type="ECO:0000313" key="5">
    <source>
        <dbReference type="Proteomes" id="UP000775213"/>
    </source>
</evidence>
<dbReference type="GO" id="GO:0016757">
    <property type="term" value="F:glycosyltransferase activity"/>
    <property type="evidence" value="ECO:0007669"/>
    <property type="project" value="UniProtKB-KW"/>
</dbReference>
<feature type="domain" description="Glycosyl transferase family 1" evidence="3">
    <location>
        <begin position="406"/>
        <end position="479"/>
    </location>
</feature>
<comment type="caution">
    <text evidence="4">The sequence shown here is derived from an EMBL/GenBank/DDBJ whole genome shotgun (WGS) entry which is preliminary data.</text>
</comment>
<accession>A0AAV7H6V1</accession>
<keyword evidence="2" id="KW-0812">Transmembrane</keyword>
<dbReference type="PANTHER" id="PTHR46635">
    <property type="entry name" value="GLYCOSYL TRANSFERASE FAMILY 1 PROTEIN"/>
    <property type="match status" value="1"/>
</dbReference>
<evidence type="ECO:0000259" key="3">
    <source>
        <dbReference type="Pfam" id="PF00534"/>
    </source>
</evidence>
<keyword evidence="5" id="KW-1185">Reference proteome</keyword>
<reference evidence="4 5" key="1">
    <citation type="journal article" date="2021" name="Hortic Res">
        <title>Chromosome-scale assembly of the Dendrobium chrysotoxum genome enhances the understanding of orchid evolution.</title>
        <authorList>
            <person name="Zhang Y."/>
            <person name="Zhang G.Q."/>
            <person name="Zhang D."/>
            <person name="Liu X.D."/>
            <person name="Xu X.Y."/>
            <person name="Sun W.H."/>
            <person name="Yu X."/>
            <person name="Zhu X."/>
            <person name="Wang Z.W."/>
            <person name="Zhao X."/>
            <person name="Zhong W.Y."/>
            <person name="Chen H."/>
            <person name="Yin W.L."/>
            <person name="Huang T."/>
            <person name="Niu S.C."/>
            <person name="Liu Z.J."/>
        </authorList>
    </citation>
    <scope>NUCLEOTIDE SEQUENCE [LARGE SCALE GENOMIC DNA]</scope>
    <source>
        <strain evidence="4">Lindl</strain>
    </source>
</reference>
<proteinExistence type="predicted"/>
<keyword evidence="1" id="KW-0328">Glycosyltransferase</keyword>
<gene>
    <name evidence="4" type="ORF">IEQ34_006923</name>
</gene>
<dbReference type="Pfam" id="PF00534">
    <property type="entry name" value="Glycos_transf_1"/>
    <property type="match status" value="1"/>
</dbReference>
<dbReference type="AlphaFoldDB" id="A0AAV7H6V1"/>
<evidence type="ECO:0000256" key="1">
    <source>
        <dbReference type="ARBA" id="ARBA00022676"/>
    </source>
</evidence>
<dbReference type="Gene3D" id="3.40.50.2000">
    <property type="entry name" value="Glycogen Phosphorylase B"/>
    <property type="match status" value="1"/>
</dbReference>
<keyword evidence="2" id="KW-0472">Membrane</keyword>
<evidence type="ECO:0000256" key="2">
    <source>
        <dbReference type="SAM" id="Phobius"/>
    </source>
</evidence>
<dbReference type="InterPro" id="IPR001296">
    <property type="entry name" value="Glyco_trans_1"/>
</dbReference>
<keyword evidence="2" id="KW-1133">Transmembrane helix</keyword>
<feature type="transmembrane region" description="Helical" evidence="2">
    <location>
        <begin position="46"/>
        <end position="69"/>
    </location>
</feature>